<dbReference type="PROSITE" id="PS00012">
    <property type="entry name" value="PHOSPHOPANTETHEINE"/>
    <property type="match status" value="2"/>
</dbReference>
<evidence type="ECO:0000259" key="6">
    <source>
        <dbReference type="PROSITE" id="PS50075"/>
    </source>
</evidence>
<dbReference type="Pfam" id="PF13193">
    <property type="entry name" value="AMP-binding_C"/>
    <property type="match status" value="2"/>
</dbReference>
<dbReference type="PANTHER" id="PTHR45527">
    <property type="entry name" value="NONRIBOSOMAL PEPTIDE SYNTHETASE"/>
    <property type="match status" value="1"/>
</dbReference>
<dbReference type="InterPro" id="IPR020806">
    <property type="entry name" value="PKS_PP-bd"/>
</dbReference>
<dbReference type="InterPro" id="IPR025110">
    <property type="entry name" value="AMP-bd_C"/>
</dbReference>
<evidence type="ECO:0000313" key="7">
    <source>
        <dbReference type="EMBL" id="GIJ60108.1"/>
    </source>
</evidence>
<dbReference type="InterPro" id="IPR001242">
    <property type="entry name" value="Condensation_dom"/>
</dbReference>
<keyword evidence="3" id="KW-0596">Phosphopantetheine</keyword>
<dbReference type="Gene3D" id="3.30.559.30">
    <property type="entry name" value="Nonribosomal peptide synthetase, condensation domain"/>
    <property type="match status" value="3"/>
</dbReference>
<feature type="domain" description="Carrier" evidence="6">
    <location>
        <begin position="1696"/>
        <end position="1770"/>
    </location>
</feature>
<dbReference type="Pfam" id="PF00550">
    <property type="entry name" value="PP-binding"/>
    <property type="match status" value="2"/>
</dbReference>
<dbReference type="CDD" id="cd17643">
    <property type="entry name" value="A_NRPS_Cytc1-like"/>
    <property type="match status" value="1"/>
</dbReference>
<dbReference type="GO" id="GO:0003824">
    <property type="term" value="F:catalytic activity"/>
    <property type="evidence" value="ECO:0007669"/>
    <property type="project" value="InterPro"/>
</dbReference>
<dbReference type="PROSITE" id="PS00455">
    <property type="entry name" value="AMP_BINDING"/>
    <property type="match status" value="2"/>
</dbReference>
<keyword evidence="8" id="KW-1185">Reference proteome</keyword>
<feature type="region of interest" description="Disordered" evidence="5">
    <location>
        <begin position="1546"/>
        <end position="1568"/>
    </location>
</feature>
<evidence type="ECO:0000256" key="5">
    <source>
        <dbReference type="SAM" id="MobiDB-lite"/>
    </source>
</evidence>
<dbReference type="Gene3D" id="1.10.1200.10">
    <property type="entry name" value="ACP-like"/>
    <property type="match status" value="2"/>
</dbReference>
<comment type="similarity">
    <text evidence="2">Belongs to the ATP-dependent AMP-binding enzyme family.</text>
</comment>
<dbReference type="CDD" id="cd19531">
    <property type="entry name" value="LCL_NRPS-like"/>
    <property type="match status" value="1"/>
</dbReference>
<proteinExistence type="inferred from homology"/>
<dbReference type="Pfam" id="PF00501">
    <property type="entry name" value="AMP-binding"/>
    <property type="match status" value="2"/>
</dbReference>
<dbReference type="SUPFAM" id="SSF52777">
    <property type="entry name" value="CoA-dependent acyltransferases"/>
    <property type="match status" value="5"/>
</dbReference>
<evidence type="ECO:0000256" key="2">
    <source>
        <dbReference type="ARBA" id="ARBA00006432"/>
    </source>
</evidence>
<evidence type="ECO:0000313" key="8">
    <source>
        <dbReference type="Proteomes" id="UP000612585"/>
    </source>
</evidence>
<dbReference type="FunFam" id="1.10.1200.10:FF:000005">
    <property type="entry name" value="Nonribosomal peptide synthetase 1"/>
    <property type="match status" value="1"/>
</dbReference>
<dbReference type="PROSITE" id="PS50075">
    <property type="entry name" value="CARRIER"/>
    <property type="match status" value="2"/>
</dbReference>
<dbReference type="Gene3D" id="3.30.559.10">
    <property type="entry name" value="Chloramphenicol acetyltransferase-like domain"/>
    <property type="match status" value="2"/>
</dbReference>
<name>A0A8J3ZC34_9ACTN</name>
<dbReference type="InterPro" id="IPR036736">
    <property type="entry name" value="ACP-like_sf"/>
</dbReference>
<dbReference type="GO" id="GO:0008610">
    <property type="term" value="P:lipid biosynthetic process"/>
    <property type="evidence" value="ECO:0007669"/>
    <property type="project" value="UniProtKB-ARBA"/>
</dbReference>
<reference evidence="7" key="1">
    <citation type="submission" date="2021-01" db="EMBL/GenBank/DDBJ databases">
        <title>Whole genome shotgun sequence of Virgisporangium aurantiacum NBRC 16421.</title>
        <authorList>
            <person name="Komaki H."/>
            <person name="Tamura T."/>
        </authorList>
    </citation>
    <scope>NUCLEOTIDE SEQUENCE</scope>
    <source>
        <strain evidence="7">NBRC 16421</strain>
    </source>
</reference>
<organism evidence="7 8">
    <name type="scientific">Virgisporangium aurantiacum</name>
    <dbReference type="NCBI Taxonomy" id="175570"/>
    <lineage>
        <taxon>Bacteria</taxon>
        <taxon>Bacillati</taxon>
        <taxon>Actinomycetota</taxon>
        <taxon>Actinomycetes</taxon>
        <taxon>Micromonosporales</taxon>
        <taxon>Micromonosporaceae</taxon>
        <taxon>Virgisporangium</taxon>
    </lineage>
</organism>
<evidence type="ECO:0000256" key="1">
    <source>
        <dbReference type="ARBA" id="ARBA00001957"/>
    </source>
</evidence>
<keyword evidence="4" id="KW-0597">Phosphoprotein</keyword>
<dbReference type="Pfam" id="PF00668">
    <property type="entry name" value="Condensation"/>
    <property type="match status" value="2"/>
</dbReference>
<dbReference type="InterPro" id="IPR042099">
    <property type="entry name" value="ANL_N_sf"/>
</dbReference>
<dbReference type="GO" id="GO:0031177">
    <property type="term" value="F:phosphopantetheine binding"/>
    <property type="evidence" value="ECO:0007669"/>
    <property type="project" value="InterPro"/>
</dbReference>
<dbReference type="FunFam" id="3.30.300.30:FF:000010">
    <property type="entry name" value="Enterobactin synthetase component F"/>
    <property type="match status" value="1"/>
</dbReference>
<dbReference type="NCBIfam" id="TIGR01733">
    <property type="entry name" value="AA-adenyl-dom"/>
    <property type="match status" value="2"/>
</dbReference>
<dbReference type="InterPro" id="IPR009081">
    <property type="entry name" value="PP-bd_ACP"/>
</dbReference>
<dbReference type="InterPro" id="IPR020845">
    <property type="entry name" value="AMP-binding_CS"/>
</dbReference>
<accession>A0A8J3ZC34</accession>
<feature type="domain" description="Carrier" evidence="6">
    <location>
        <begin position="671"/>
        <end position="746"/>
    </location>
</feature>
<dbReference type="Gene3D" id="3.30.300.30">
    <property type="match status" value="2"/>
</dbReference>
<dbReference type="PANTHER" id="PTHR45527:SF1">
    <property type="entry name" value="FATTY ACID SYNTHASE"/>
    <property type="match status" value="1"/>
</dbReference>
<dbReference type="Gene3D" id="3.40.50.12780">
    <property type="entry name" value="N-terminal domain of ligase-like"/>
    <property type="match status" value="2"/>
</dbReference>
<protein>
    <recommendedName>
        <fullName evidence="6">Carrier domain-containing protein</fullName>
    </recommendedName>
</protein>
<dbReference type="Proteomes" id="UP000612585">
    <property type="component" value="Unassembled WGS sequence"/>
</dbReference>
<gene>
    <name evidence="7" type="ORF">Vau01_076240</name>
</gene>
<dbReference type="SUPFAM" id="SSF47336">
    <property type="entry name" value="ACP-like"/>
    <property type="match status" value="2"/>
</dbReference>
<dbReference type="GO" id="GO:0005737">
    <property type="term" value="C:cytoplasm"/>
    <property type="evidence" value="ECO:0007669"/>
    <property type="project" value="TreeGrafter"/>
</dbReference>
<feature type="region of interest" description="Disordered" evidence="5">
    <location>
        <begin position="1"/>
        <end position="28"/>
    </location>
</feature>
<dbReference type="FunFam" id="3.40.50.12780:FF:000012">
    <property type="entry name" value="Non-ribosomal peptide synthetase"/>
    <property type="match status" value="2"/>
</dbReference>
<evidence type="ECO:0000256" key="4">
    <source>
        <dbReference type="ARBA" id="ARBA00022553"/>
    </source>
</evidence>
<dbReference type="InterPro" id="IPR006162">
    <property type="entry name" value="Ppantetheine_attach_site"/>
</dbReference>
<dbReference type="InterPro" id="IPR010071">
    <property type="entry name" value="AA_adenyl_dom"/>
</dbReference>
<dbReference type="InterPro" id="IPR000873">
    <property type="entry name" value="AMP-dep_synth/lig_dom"/>
</dbReference>
<dbReference type="InterPro" id="IPR045851">
    <property type="entry name" value="AMP-bd_C_sf"/>
</dbReference>
<dbReference type="SMART" id="SM00823">
    <property type="entry name" value="PKS_PP"/>
    <property type="match status" value="2"/>
</dbReference>
<evidence type="ECO:0000256" key="3">
    <source>
        <dbReference type="ARBA" id="ARBA00022450"/>
    </source>
</evidence>
<dbReference type="GO" id="GO:0043041">
    <property type="term" value="P:amino acid activation for nonribosomal peptide biosynthetic process"/>
    <property type="evidence" value="ECO:0007669"/>
    <property type="project" value="TreeGrafter"/>
</dbReference>
<comment type="caution">
    <text evidence="7">The sequence shown here is derived from an EMBL/GenBank/DDBJ whole genome shotgun (WGS) entry which is preliminary data.</text>
</comment>
<sequence>MSAKIPRAMVRDVPADRPAPMASAGREEPAEPLVAVRASWSAEVRNAVRALANGSGPAVVALAGLVAVVHRYSGRDVVCVSVGGRPVEVDVSGSPRFGDVLTRVTRLSPRGEELGVGPAGPELTLSLTDDLDAVVGYRADLYDESTAQRFGDQVGHLLAAAVTDPERSIGSLPLHSPAHGLDVVARLSYGPPARTGGTVHGLVSARARRTPTATAVERGADRLSYRELDERSDRLARALVARGVGRGGLVALCLDRTPDLVVAMLGILKAGAAYVPLDRHGPAARLAGMLADVDPVLVLADVDDLVRSAPDTTLPAVADDDLCYVLFTSGSTGRPKGVMVEHRSVVNLAHVARDTYDLGPGVRFLQFSPGTFDCSTQEIWGPLAAGGTVVLPPAGVALAGPDVLDVLAAGRITVSFVPPSLLAALDVRPLPHLRVLMVGGEAVPDPVAEAWGAGRQVVNVYGPTETTVYVSEGRRRLPGHPPPIGRPVGGAELYVVDPDGLPVPVGVVGELYVGGIGVARGYLNRPELTAERFVSTAFGRVYRTGDLVRWLPCGELEYVGRADAQVQVAGHRVELGEVEFALSRVPGVRSAVVIFRDGEGAAPVLDAFVVGSGVTPDGVRAALADHLPAHAVPATVTLLPELPLTAHGKVDRAALRALRVRRRPSHVPFTPCRPGLETDLAAAWEAVLGVGPVGRDDHFADLGGSSLQATRVLVRVRETHGVAVTMADFLRAGTVARLAELVGSGSVAFDGVSAGADDGAPSYGQRRLWFLEQRHPAAAAAYTAPTLTRLRGPLDVAALRSAFDALAARHDALRTRFRLSDTGLVREVLPHVEVPFVVRDASGPADPGVSRAAGEPVPADGAPLWRVTLFRLGPDDHLLLVVAHHLVSDGWSVDVLDADLAAAYSGQLSGGPGLTFGDFVRWERDVVTSPAGVAAYTYRRDRLAGAPTVVGLPTDRPRPARPRFRGGRVHTHLPAPEVAAIAALARATGVTPYHVHLAALGALLGARGGRDDLLIGSPVAGRPSTGLDGVIGFFVATVPVRVRLAGHPSFDSLLRTTAAEALDAFEHQYVPFEHLVNGLVAGPGSGPPLVQVVLAYQGPVRPRAALAGLVAEPVPVDNGTAKFDLVVEVDELADGGARLTAEYDGDLFDPSTVEDLLADLRAVLRAACADPSGPVGSRPRPAPTTLTDVFARSVADHPQRTAVTGPDGSLTYAELARAADRIAATVRARGAGRGSIVGVCAERTCAAVAAVLGVLRAGAAYLPLDPTHPPARHRFLVDDVGCGLVVGNERFRGRFGAALLALESIVDSGAPPAADVRPGDVAYIIHTSGSTGAPKGVAVTHANVARLLAVTAPEFGFGPDDVWSWFHSLAFDFSVWELWGALAHGGRIVVVPYPTSRDPEAFLRLVRDEGVTVLNQTPSAFRQFARAAEAAGFPPTALRHVVFGGEALDPAGLAPWFAGYGDRTPELVNMYGITETTVHVTLHRLTADAVRDRTDGSVIGRPLADLRVDVLDADGRPVPPGTVGELYVAGAGVALGYVGRPGLTAGRFLPDPDGPPGTRRYRTGDLGLRRPDGVLEHHGRADDQVQVRGFRIELGEVEHALLAWDGVREAAATVREDTPGEPRLIGYVVRAGGAADDLRAVLAERLPAHLVPARIVTLDALPLTGNGKLDRSALPAPDPLPAAAPLPAGHLLPAAPLSVADPGPLARIVAEVLGVGPVGPGDDFFALGGDSMQAIRVVAAARAAGLAISVADVFEHPRLADLASTVDEAAPEPAAEEPASDLPDGVEAAYPMTAMQLGIVYESVFGADPTLYHDLVTARVRGRWDADAMRGALDTVTARHDVLRTSFDLAAVPEPRQLVHTAARVPLTESDATVDDPGVAVRDWWAGEWPRPPDRERPPLARCHVLHHRDGTHEVAVAAHHVILDGWSFSVLMTELLTAYDRELGGVGALAPVPATRFRDFVAAERRAVASAESRAYWKAVTGQTSAPALPAPTGATVSTVDPDVELTLPDALVRDVWAVARALGVPVKTVYLAAHLAALADVTADPTPVTGVVTSGRPERDGADRVLGLFLNVLPVRADLTGAWTWPALLREVFEAERSLQPHRRFPLAEITKDLGRTPFTTMFNFTDFTAHRPRLTELTIVDGWSCDRTETPLSVEANGGGRVLAVRRMPGLVRDDVPPAVARVMVGFLQELTR</sequence>
<dbReference type="CDD" id="cd05930">
    <property type="entry name" value="A_NRPS"/>
    <property type="match status" value="1"/>
</dbReference>
<comment type="cofactor">
    <cofactor evidence="1">
        <name>pantetheine 4'-phosphate</name>
        <dbReference type="ChEBI" id="CHEBI:47942"/>
    </cofactor>
</comment>
<dbReference type="GO" id="GO:0044550">
    <property type="term" value="P:secondary metabolite biosynthetic process"/>
    <property type="evidence" value="ECO:0007669"/>
    <property type="project" value="UniProtKB-ARBA"/>
</dbReference>
<dbReference type="EMBL" id="BOPG01000050">
    <property type="protein sequence ID" value="GIJ60108.1"/>
    <property type="molecule type" value="Genomic_DNA"/>
</dbReference>
<dbReference type="InterPro" id="IPR023213">
    <property type="entry name" value="CAT-like_dom_sf"/>
</dbReference>
<dbReference type="SUPFAM" id="SSF56801">
    <property type="entry name" value="Acetyl-CoA synthetase-like"/>
    <property type="match status" value="2"/>
</dbReference>